<dbReference type="GO" id="GO:0032259">
    <property type="term" value="P:methylation"/>
    <property type="evidence" value="ECO:0007669"/>
    <property type="project" value="UniProtKB-KW"/>
</dbReference>
<dbReference type="GO" id="GO:0003723">
    <property type="term" value="F:RNA binding"/>
    <property type="evidence" value="ECO:0007669"/>
    <property type="project" value="InterPro"/>
</dbReference>
<dbReference type="SUPFAM" id="SSF75217">
    <property type="entry name" value="alpha/beta knot"/>
    <property type="match status" value="1"/>
</dbReference>
<evidence type="ECO:0000256" key="1">
    <source>
        <dbReference type="ARBA" id="ARBA00007228"/>
    </source>
</evidence>
<dbReference type="CDD" id="cd18095">
    <property type="entry name" value="SpoU-like_rRNA-MTase"/>
    <property type="match status" value="1"/>
</dbReference>
<comment type="caution">
    <text evidence="5">The sequence shown here is derived from an EMBL/GenBank/DDBJ whole genome shotgun (WGS) entry which is preliminary data.</text>
</comment>
<dbReference type="GO" id="GO:0008173">
    <property type="term" value="F:RNA methyltransferase activity"/>
    <property type="evidence" value="ECO:0007669"/>
    <property type="project" value="InterPro"/>
</dbReference>
<dbReference type="Proteomes" id="UP000674938">
    <property type="component" value="Unassembled WGS sequence"/>
</dbReference>
<evidence type="ECO:0000313" key="5">
    <source>
        <dbReference type="EMBL" id="MBP1041848.1"/>
    </source>
</evidence>
<dbReference type="InterPro" id="IPR001537">
    <property type="entry name" value="SpoU_MeTrfase"/>
</dbReference>
<dbReference type="Pfam" id="PF00588">
    <property type="entry name" value="SpoU_methylase"/>
    <property type="match status" value="1"/>
</dbReference>
<dbReference type="InterPro" id="IPR029026">
    <property type="entry name" value="tRNA_m1G_MTases_N"/>
</dbReference>
<keyword evidence="3" id="KW-0808">Transferase</keyword>
<dbReference type="RefSeq" id="WP_209528446.1">
    <property type="nucleotide sequence ID" value="NZ_JAEEGA010000007.1"/>
</dbReference>
<dbReference type="PANTHER" id="PTHR43191">
    <property type="entry name" value="RRNA METHYLTRANSFERASE 3"/>
    <property type="match status" value="1"/>
</dbReference>
<dbReference type="PANTHER" id="PTHR43191:SF2">
    <property type="entry name" value="RRNA METHYLTRANSFERASE 3, MITOCHONDRIAL"/>
    <property type="match status" value="1"/>
</dbReference>
<feature type="domain" description="RNA 2-O ribose methyltransferase substrate binding" evidence="4">
    <location>
        <begin position="31"/>
        <end position="103"/>
    </location>
</feature>
<dbReference type="GO" id="GO:0006396">
    <property type="term" value="P:RNA processing"/>
    <property type="evidence" value="ECO:0007669"/>
    <property type="project" value="InterPro"/>
</dbReference>
<dbReference type="InterPro" id="IPR013123">
    <property type="entry name" value="SpoU_subst-bd"/>
</dbReference>
<comment type="similarity">
    <text evidence="1">Belongs to the class IV-like SAM-binding methyltransferase superfamily. RNA methyltransferase TrmH family.</text>
</comment>
<evidence type="ECO:0000313" key="6">
    <source>
        <dbReference type="Proteomes" id="UP000674938"/>
    </source>
</evidence>
<dbReference type="GO" id="GO:0005737">
    <property type="term" value="C:cytoplasm"/>
    <property type="evidence" value="ECO:0007669"/>
    <property type="project" value="UniProtKB-ARBA"/>
</dbReference>
<evidence type="ECO:0000256" key="2">
    <source>
        <dbReference type="ARBA" id="ARBA00022603"/>
    </source>
</evidence>
<dbReference type="Gene3D" id="3.30.1330.30">
    <property type="match status" value="1"/>
</dbReference>
<protein>
    <submittedName>
        <fullName evidence="5">RNA methyltransferase</fullName>
    </submittedName>
</protein>
<accession>A0A940SWZ4</accession>
<proteinExistence type="inferred from homology"/>
<keyword evidence="2 5" id="KW-0489">Methyltransferase</keyword>
<dbReference type="InterPro" id="IPR029064">
    <property type="entry name" value="Ribosomal_eL30-like_sf"/>
</dbReference>
<organism evidence="5 6">
    <name type="scientific">Vagococcus allomyrinae</name>
    <dbReference type="NCBI Taxonomy" id="2794353"/>
    <lineage>
        <taxon>Bacteria</taxon>
        <taxon>Bacillati</taxon>
        <taxon>Bacillota</taxon>
        <taxon>Bacilli</taxon>
        <taxon>Lactobacillales</taxon>
        <taxon>Enterococcaceae</taxon>
        <taxon>Vagococcus</taxon>
    </lineage>
</organism>
<evidence type="ECO:0000256" key="3">
    <source>
        <dbReference type="ARBA" id="ARBA00022679"/>
    </source>
</evidence>
<reference evidence="5" key="1">
    <citation type="submission" date="2020-12" db="EMBL/GenBank/DDBJ databases">
        <title>Vagococcus allomyrinae sp. nov. and Enterococcus lavae sp. nov., isolated from the larvae of Allomyrina dichotoma.</title>
        <authorList>
            <person name="Lee S.D."/>
        </authorList>
    </citation>
    <scope>NUCLEOTIDE SEQUENCE</scope>
    <source>
        <strain evidence="5">BWB3-3</strain>
    </source>
</reference>
<dbReference type="InterPro" id="IPR051259">
    <property type="entry name" value="rRNA_Methyltransferase"/>
</dbReference>
<evidence type="ECO:0000259" key="4">
    <source>
        <dbReference type="SMART" id="SM00967"/>
    </source>
</evidence>
<gene>
    <name evidence="5" type="ORF">I6N95_12585</name>
</gene>
<keyword evidence="6" id="KW-1185">Reference proteome</keyword>
<dbReference type="EMBL" id="JAEEGA010000007">
    <property type="protein sequence ID" value="MBP1041848.1"/>
    <property type="molecule type" value="Genomic_DNA"/>
</dbReference>
<name>A0A940SWZ4_9ENTE</name>
<dbReference type="SUPFAM" id="SSF55315">
    <property type="entry name" value="L30e-like"/>
    <property type="match status" value="1"/>
</dbReference>
<dbReference type="SMART" id="SM00967">
    <property type="entry name" value="SpoU_sub_bind"/>
    <property type="match status" value="1"/>
</dbReference>
<sequence length="255" mass="27825">MIEVSSTKNNFVKELKKLSKKKYRQEQGHYLIEGLHLIEEALKSKANVTTIIMTHQGQELLTELPLTSDKRAYYLLSDDVFKSVSDVPAPQGIMALVKLEQVNSLKNLSGRLLLLDNVQDPGNVGTMIRTADAAGYAGVVLGEGCADIYNPKVLRSMQGSHFHVTIVEANLAAIIFELKEKGMGIYGTELNPEAVDYRLLKCAADFALIMGNEGQGVSSQLLQLTDKNVYIPIIGQAESLNVAVAAGILMFSLQS</sequence>
<dbReference type="InterPro" id="IPR029028">
    <property type="entry name" value="Alpha/beta_knot_MTases"/>
</dbReference>
<dbReference type="AlphaFoldDB" id="A0A940SWZ4"/>
<dbReference type="Pfam" id="PF22435">
    <property type="entry name" value="MRM3-like_sub_bind"/>
    <property type="match status" value="1"/>
</dbReference>
<dbReference type="Gene3D" id="3.40.1280.10">
    <property type="match status" value="1"/>
</dbReference>
<dbReference type="InterPro" id="IPR053888">
    <property type="entry name" value="MRM3-like_sub_bind"/>
</dbReference>